<feature type="transmembrane region" description="Helical" evidence="1">
    <location>
        <begin position="12"/>
        <end position="36"/>
    </location>
</feature>
<keyword evidence="1" id="KW-1133">Transmembrane helix</keyword>
<gene>
    <name evidence="2" type="ORF">AVDCRST_MAG80-1837</name>
</gene>
<protein>
    <submittedName>
        <fullName evidence="2">Uncharacterized protein</fullName>
    </submittedName>
</protein>
<dbReference type="AlphaFoldDB" id="A0A6J4QQN1"/>
<keyword evidence="1" id="KW-0812">Transmembrane</keyword>
<keyword evidence="1" id="KW-0472">Membrane</keyword>
<organism evidence="2">
    <name type="scientific">uncultured Rubrobacteraceae bacterium</name>
    <dbReference type="NCBI Taxonomy" id="349277"/>
    <lineage>
        <taxon>Bacteria</taxon>
        <taxon>Bacillati</taxon>
        <taxon>Actinomycetota</taxon>
        <taxon>Rubrobacteria</taxon>
        <taxon>Rubrobacterales</taxon>
        <taxon>Rubrobacteraceae</taxon>
        <taxon>environmental samples</taxon>
    </lineage>
</organism>
<name>A0A6J4QQN1_9ACTN</name>
<evidence type="ECO:0000256" key="1">
    <source>
        <dbReference type="SAM" id="Phobius"/>
    </source>
</evidence>
<evidence type="ECO:0000313" key="2">
    <source>
        <dbReference type="EMBL" id="CAA9446632.1"/>
    </source>
</evidence>
<dbReference type="EMBL" id="CADCVC010000156">
    <property type="protein sequence ID" value="CAA9446632.1"/>
    <property type="molecule type" value="Genomic_DNA"/>
</dbReference>
<proteinExistence type="predicted"/>
<reference evidence="2" key="1">
    <citation type="submission" date="2020-02" db="EMBL/GenBank/DDBJ databases">
        <authorList>
            <person name="Meier V. D."/>
        </authorList>
    </citation>
    <scope>NUCLEOTIDE SEQUENCE</scope>
    <source>
        <strain evidence="2">AVDCRST_MAG80</strain>
    </source>
</reference>
<accession>A0A6J4QQN1</accession>
<sequence>MNLFTSWDVLGISLVLSLRFLGPFALGVSVIAWTTLRPPRDGATRRRGSLLLGVALGLLVCLAPVVLFLATDVFG</sequence>
<feature type="transmembrane region" description="Helical" evidence="1">
    <location>
        <begin position="48"/>
        <end position="70"/>
    </location>
</feature>